<keyword evidence="3" id="KW-1185">Reference proteome</keyword>
<reference evidence="2 3" key="1">
    <citation type="submission" date="2017-10" db="EMBL/GenBank/DDBJ databases">
        <title>Comparative genomics in systemic dimorphic fungi from Ajellomycetaceae.</title>
        <authorList>
            <person name="Munoz J.F."/>
            <person name="Mcewen J.G."/>
            <person name="Clay O.K."/>
            <person name="Cuomo C.A."/>
        </authorList>
    </citation>
    <scope>NUCLEOTIDE SEQUENCE [LARGE SCALE GENOMIC DNA]</scope>
    <source>
        <strain evidence="2 3">UAMH4076</strain>
    </source>
</reference>
<evidence type="ECO:0000313" key="3">
    <source>
        <dbReference type="Proteomes" id="UP000226031"/>
    </source>
</evidence>
<sequence length="163" mass="18085">MSQPISTDDLINPVRVIRVTIHTMGFPFESSTRSDNHASIFLVVNSESSVRMTMMNNYSEMACEYDVSLSSVKDVDLKPTTNATVGEFLGLIHQKKLDQYELHADGVGCRFWVKSALQAFQTAGLIDPSASVSQAYEALEYNYSRNQPPQLSPMIAGKFLSNP</sequence>
<organism evidence="2 3">
    <name type="scientific">[Emmonsia] crescens</name>
    <dbReference type="NCBI Taxonomy" id="73230"/>
    <lineage>
        <taxon>Eukaryota</taxon>
        <taxon>Fungi</taxon>
        <taxon>Dikarya</taxon>
        <taxon>Ascomycota</taxon>
        <taxon>Pezizomycotina</taxon>
        <taxon>Eurotiomycetes</taxon>
        <taxon>Eurotiomycetidae</taxon>
        <taxon>Onygenales</taxon>
        <taxon>Ajellomycetaceae</taxon>
        <taxon>Emergomyces</taxon>
    </lineage>
</organism>
<dbReference type="EMBL" id="PDND01000011">
    <property type="protein sequence ID" value="PGH36143.1"/>
    <property type="molecule type" value="Genomic_DNA"/>
</dbReference>
<accession>A0A2B7ZSG8</accession>
<dbReference type="AlphaFoldDB" id="A0A2B7ZSG8"/>
<dbReference type="VEuPathDB" id="FungiDB:EMCG_01832"/>
<evidence type="ECO:0000313" key="2">
    <source>
        <dbReference type="EMBL" id="PGH36143.1"/>
    </source>
</evidence>
<name>A0A2B7ZSG8_9EURO</name>
<evidence type="ECO:0000259" key="1">
    <source>
        <dbReference type="Pfam" id="PF24968"/>
    </source>
</evidence>
<dbReference type="Proteomes" id="UP000226031">
    <property type="component" value="Unassembled WGS sequence"/>
</dbReference>
<feature type="domain" description="DUF7770" evidence="1">
    <location>
        <begin position="17"/>
        <end position="160"/>
    </location>
</feature>
<protein>
    <recommendedName>
        <fullName evidence="1">DUF7770 domain-containing protein</fullName>
    </recommendedName>
</protein>
<dbReference type="STRING" id="73230.A0A2B7ZSG8"/>
<proteinExistence type="predicted"/>
<dbReference type="Pfam" id="PF24968">
    <property type="entry name" value="DUF7770"/>
    <property type="match status" value="1"/>
</dbReference>
<comment type="caution">
    <text evidence="2">The sequence shown here is derived from an EMBL/GenBank/DDBJ whole genome shotgun (WGS) entry which is preliminary data.</text>
</comment>
<dbReference type="InterPro" id="IPR056672">
    <property type="entry name" value="DUF7770"/>
</dbReference>
<gene>
    <name evidence="2" type="ORF">GX50_00998</name>
</gene>